<organism evidence="2 3">
    <name type="scientific">Candidatus Gallipaludibacter merdavium</name>
    <dbReference type="NCBI Taxonomy" id="2840839"/>
    <lineage>
        <taxon>Bacteria</taxon>
        <taxon>Pseudomonadati</taxon>
        <taxon>Bacteroidota</taxon>
        <taxon>Bacteroidia</taxon>
        <taxon>Bacteroidales</taxon>
        <taxon>Candidatus Gallipaludibacter</taxon>
    </lineage>
</organism>
<keyword evidence="1" id="KW-1133">Transmembrane helix</keyword>
<evidence type="ECO:0000256" key="1">
    <source>
        <dbReference type="SAM" id="Phobius"/>
    </source>
</evidence>
<feature type="transmembrane region" description="Helical" evidence="1">
    <location>
        <begin position="131"/>
        <end position="153"/>
    </location>
</feature>
<evidence type="ECO:0000313" key="2">
    <source>
        <dbReference type="EMBL" id="MBO8458796.1"/>
    </source>
</evidence>
<evidence type="ECO:0000313" key="3">
    <source>
        <dbReference type="Proteomes" id="UP000823641"/>
    </source>
</evidence>
<reference evidence="2" key="2">
    <citation type="journal article" date="2021" name="PeerJ">
        <title>Extensive microbial diversity within the chicken gut microbiome revealed by metagenomics and culture.</title>
        <authorList>
            <person name="Gilroy R."/>
            <person name="Ravi A."/>
            <person name="Getino M."/>
            <person name="Pursley I."/>
            <person name="Horton D.L."/>
            <person name="Alikhan N.F."/>
            <person name="Baker D."/>
            <person name="Gharbi K."/>
            <person name="Hall N."/>
            <person name="Watson M."/>
            <person name="Adriaenssens E.M."/>
            <person name="Foster-Nyarko E."/>
            <person name="Jarju S."/>
            <person name="Secka A."/>
            <person name="Antonio M."/>
            <person name="Oren A."/>
            <person name="Chaudhuri R.R."/>
            <person name="La Ragione R."/>
            <person name="Hildebrand F."/>
            <person name="Pallen M.J."/>
        </authorList>
    </citation>
    <scope>NUCLEOTIDE SEQUENCE</scope>
    <source>
        <strain evidence="2">G3-3990</strain>
    </source>
</reference>
<proteinExistence type="predicted"/>
<keyword evidence="1" id="KW-0472">Membrane</keyword>
<gene>
    <name evidence="2" type="ORF">IAA73_00460</name>
</gene>
<dbReference type="AlphaFoldDB" id="A0A9D9HRG4"/>
<feature type="transmembrane region" description="Helical" evidence="1">
    <location>
        <begin position="98"/>
        <end position="119"/>
    </location>
</feature>
<sequence length="278" mass="32720">MKPNKLTAFLSRPFTGGNRVVLWTQLYWIAMELYFYEYFFVDWKFFATVMACCVAILLVYRLLHDTVCWTIIASMILWFCIFLEVYELRDSLLGPWHSLIATLLFCTLNIVVPLFSILYDRIAKRITLWNALLLYILVGSLYLVVWWIGALLVPAGRQIHVVESMVDQVRQYETPSRQQLDALLDLCDSGEYEIWTYDTDMSHIIFYPQGSYKLHERAQAFLSAYERNKTCFIRCRYRPLNGKSKYIGIIIDYNIAEKTYRVEPIVEYGVFYDKNNGG</sequence>
<accession>A0A9D9HRG4</accession>
<feature type="transmembrane region" description="Helical" evidence="1">
    <location>
        <begin position="67"/>
        <end position="86"/>
    </location>
</feature>
<feature type="transmembrane region" description="Helical" evidence="1">
    <location>
        <begin position="43"/>
        <end position="60"/>
    </location>
</feature>
<dbReference type="Proteomes" id="UP000823641">
    <property type="component" value="Unassembled WGS sequence"/>
</dbReference>
<name>A0A9D9HRG4_9BACT</name>
<keyword evidence="1" id="KW-0812">Transmembrane</keyword>
<protein>
    <submittedName>
        <fullName evidence="2">Uncharacterized protein</fullName>
    </submittedName>
</protein>
<reference evidence="2" key="1">
    <citation type="submission" date="2020-10" db="EMBL/GenBank/DDBJ databases">
        <authorList>
            <person name="Gilroy R."/>
        </authorList>
    </citation>
    <scope>NUCLEOTIDE SEQUENCE</scope>
    <source>
        <strain evidence="2">G3-3990</strain>
    </source>
</reference>
<comment type="caution">
    <text evidence="2">The sequence shown here is derived from an EMBL/GenBank/DDBJ whole genome shotgun (WGS) entry which is preliminary data.</text>
</comment>
<dbReference type="EMBL" id="JADIMG010000003">
    <property type="protein sequence ID" value="MBO8458796.1"/>
    <property type="molecule type" value="Genomic_DNA"/>
</dbReference>